<sequence length="235" mass="28082">MLEIYKLPKLSDNELSQLNYINPWWEKTLKKLVQKNLNWIKRFNKDSNIFISLKPKEKIEDYKKLFQAVNNMQTFFEPKIKQIKNELKMIKKFQKMISDYSLLLGTCWSIVIMIYYYRDFNSLEINNKRGHSIKVFNNKNLEFYDRFKKNIINTLGNNEVLDVIFKNENFNDGKLNDSSLIVNSIVKYASKLFKNKQLSKEKYADTLLHAIIYNSLNLNFVSNYNVFVLNLLKIN</sequence>
<organism evidence="2 3">
    <name type="scientific">Williamsoniiplasma somnilux</name>
    <dbReference type="NCBI Taxonomy" id="215578"/>
    <lineage>
        <taxon>Bacteria</taxon>
        <taxon>Bacillati</taxon>
        <taxon>Mycoplasmatota</taxon>
        <taxon>Mollicutes</taxon>
        <taxon>Entomoplasmatales</taxon>
        <taxon>Williamsoniiplasma</taxon>
    </lineage>
</organism>
<dbReference type="EMBL" id="CP024965">
    <property type="protein sequence ID" value="ATZ18776.1"/>
    <property type="molecule type" value="Genomic_DNA"/>
</dbReference>
<protein>
    <submittedName>
        <fullName evidence="2">Uncharacterized protein</fullName>
    </submittedName>
</protein>
<evidence type="ECO:0000256" key="1">
    <source>
        <dbReference type="SAM" id="Phobius"/>
    </source>
</evidence>
<proteinExistence type="predicted"/>
<accession>A0A2K8NYZ5</accession>
<gene>
    <name evidence="2" type="ORF">ESOMN_v1c03940</name>
</gene>
<dbReference type="AlphaFoldDB" id="A0A2K8NYZ5"/>
<keyword evidence="1" id="KW-0472">Membrane</keyword>
<dbReference type="KEGG" id="esx:ESOMN_v1c03940"/>
<feature type="transmembrane region" description="Helical" evidence="1">
    <location>
        <begin position="97"/>
        <end position="117"/>
    </location>
</feature>
<evidence type="ECO:0000313" key="2">
    <source>
        <dbReference type="EMBL" id="ATZ18776.1"/>
    </source>
</evidence>
<dbReference type="RefSeq" id="WP_024863299.1">
    <property type="nucleotide sequence ID" value="NZ_CP024965.1"/>
</dbReference>
<reference evidence="2 3" key="1">
    <citation type="submission" date="2017-11" db="EMBL/GenBank/DDBJ databases">
        <title>Genome sequence of Entomoplasma somnilux PYAN-1 (ATCC 49194).</title>
        <authorList>
            <person name="Lo W.-S."/>
            <person name="Gasparich G.E."/>
            <person name="Kuo C.-H."/>
        </authorList>
    </citation>
    <scope>NUCLEOTIDE SEQUENCE [LARGE SCALE GENOMIC DNA]</scope>
    <source>
        <strain evidence="2 3">PYAN-1</strain>
    </source>
</reference>
<keyword evidence="3" id="KW-1185">Reference proteome</keyword>
<keyword evidence="1" id="KW-0812">Transmembrane</keyword>
<evidence type="ECO:0000313" key="3">
    <source>
        <dbReference type="Proteomes" id="UP000232230"/>
    </source>
</evidence>
<name>A0A2K8NYZ5_9MOLU</name>
<keyword evidence="1" id="KW-1133">Transmembrane helix</keyword>
<dbReference type="Proteomes" id="UP000232230">
    <property type="component" value="Chromosome"/>
</dbReference>